<reference evidence="1 2" key="1">
    <citation type="journal article" date="2016" name="Nat. Commun.">
        <title>Ectomycorrhizal ecology is imprinted in the genome of the dominant symbiotic fungus Cenococcum geophilum.</title>
        <authorList>
            <consortium name="DOE Joint Genome Institute"/>
            <person name="Peter M."/>
            <person name="Kohler A."/>
            <person name="Ohm R.A."/>
            <person name="Kuo A."/>
            <person name="Krutzmann J."/>
            <person name="Morin E."/>
            <person name="Arend M."/>
            <person name="Barry K.W."/>
            <person name="Binder M."/>
            <person name="Choi C."/>
            <person name="Clum A."/>
            <person name="Copeland A."/>
            <person name="Grisel N."/>
            <person name="Haridas S."/>
            <person name="Kipfer T."/>
            <person name="LaButti K."/>
            <person name="Lindquist E."/>
            <person name="Lipzen A."/>
            <person name="Maire R."/>
            <person name="Meier B."/>
            <person name="Mihaltcheva S."/>
            <person name="Molinier V."/>
            <person name="Murat C."/>
            <person name="Poggeler S."/>
            <person name="Quandt C.A."/>
            <person name="Sperisen C."/>
            <person name="Tritt A."/>
            <person name="Tisserant E."/>
            <person name="Crous P.W."/>
            <person name="Henrissat B."/>
            <person name="Nehls U."/>
            <person name="Egli S."/>
            <person name="Spatafora J.W."/>
            <person name="Grigoriev I.V."/>
            <person name="Martin F.M."/>
        </authorList>
    </citation>
    <scope>NUCLEOTIDE SEQUENCE [LARGE SCALE GENOMIC DNA]</scope>
    <source>
        <strain evidence="1 2">CBS 207.34</strain>
    </source>
</reference>
<dbReference type="Proteomes" id="UP000250140">
    <property type="component" value="Unassembled WGS sequence"/>
</dbReference>
<organism evidence="1 2">
    <name type="scientific">Glonium stellatum</name>
    <dbReference type="NCBI Taxonomy" id="574774"/>
    <lineage>
        <taxon>Eukaryota</taxon>
        <taxon>Fungi</taxon>
        <taxon>Dikarya</taxon>
        <taxon>Ascomycota</taxon>
        <taxon>Pezizomycotina</taxon>
        <taxon>Dothideomycetes</taxon>
        <taxon>Pleosporomycetidae</taxon>
        <taxon>Gloniales</taxon>
        <taxon>Gloniaceae</taxon>
        <taxon>Glonium</taxon>
    </lineage>
</organism>
<sequence>MVEEGNSGNMTANTNAYSAYLDCQAVSPSEYSATYDPSIRGFTTIQMNDRGCQVSQRFAVANSTAIGSDYSRIGIFSGLYSESASSKLVNLSVISCIPSYWRTYGSLAISLRPNVSN</sequence>
<evidence type="ECO:0000313" key="2">
    <source>
        <dbReference type="Proteomes" id="UP000250140"/>
    </source>
</evidence>
<accession>A0A8E2EX45</accession>
<name>A0A8E2EX45_9PEZI</name>
<keyword evidence="2" id="KW-1185">Reference proteome</keyword>
<dbReference type="OrthoDB" id="3522351at2759"/>
<evidence type="ECO:0000313" key="1">
    <source>
        <dbReference type="EMBL" id="OCL06517.1"/>
    </source>
</evidence>
<protein>
    <submittedName>
        <fullName evidence="1">Uncharacterized protein</fullName>
    </submittedName>
</protein>
<proteinExistence type="predicted"/>
<gene>
    <name evidence="1" type="ORF">AOQ84DRAFT_365734</name>
</gene>
<dbReference type="AlphaFoldDB" id="A0A8E2EX45"/>
<dbReference type="EMBL" id="KV750044">
    <property type="protein sequence ID" value="OCL06517.1"/>
    <property type="molecule type" value="Genomic_DNA"/>
</dbReference>